<reference evidence="2" key="1">
    <citation type="submission" date="2018-02" db="EMBL/GenBank/DDBJ databases">
        <title>Rhizophora mucronata_Transcriptome.</title>
        <authorList>
            <person name="Meera S.P."/>
            <person name="Sreeshan A."/>
            <person name="Augustine A."/>
        </authorList>
    </citation>
    <scope>NUCLEOTIDE SEQUENCE</scope>
    <source>
        <tissue evidence="2">Leaf</tissue>
    </source>
</reference>
<dbReference type="EMBL" id="GGEC01050720">
    <property type="protein sequence ID" value="MBX31204.1"/>
    <property type="molecule type" value="Transcribed_RNA"/>
</dbReference>
<proteinExistence type="predicted"/>
<name>A0A2P2MLV4_RHIMU</name>
<sequence>MRSSYHTTLAESLSMTTSRNPTPMQIKLQISPLQLLPRREMSLLLISSILRFAFKLSRIPWHRQQDTAQGRIRFTGTWNKKGDARPPTPKRRFFSLAGSPETRSRPLPFVLLFHGGIHSTHGFGPVVSPLLALNLLPFLPPPNFALTTIQ</sequence>
<evidence type="ECO:0000256" key="1">
    <source>
        <dbReference type="SAM" id="MobiDB-lite"/>
    </source>
</evidence>
<feature type="region of interest" description="Disordered" evidence="1">
    <location>
        <begin position="1"/>
        <end position="20"/>
    </location>
</feature>
<organism evidence="2">
    <name type="scientific">Rhizophora mucronata</name>
    <name type="common">Asiatic mangrove</name>
    <dbReference type="NCBI Taxonomy" id="61149"/>
    <lineage>
        <taxon>Eukaryota</taxon>
        <taxon>Viridiplantae</taxon>
        <taxon>Streptophyta</taxon>
        <taxon>Embryophyta</taxon>
        <taxon>Tracheophyta</taxon>
        <taxon>Spermatophyta</taxon>
        <taxon>Magnoliopsida</taxon>
        <taxon>eudicotyledons</taxon>
        <taxon>Gunneridae</taxon>
        <taxon>Pentapetalae</taxon>
        <taxon>rosids</taxon>
        <taxon>fabids</taxon>
        <taxon>Malpighiales</taxon>
        <taxon>Rhizophoraceae</taxon>
        <taxon>Rhizophora</taxon>
    </lineage>
</organism>
<evidence type="ECO:0000313" key="2">
    <source>
        <dbReference type="EMBL" id="MBX31204.1"/>
    </source>
</evidence>
<protein>
    <submittedName>
        <fullName evidence="2">Uncharacterized protein</fullName>
    </submittedName>
</protein>
<dbReference type="AlphaFoldDB" id="A0A2P2MLV4"/>
<accession>A0A2P2MLV4</accession>